<evidence type="ECO:0000313" key="9">
    <source>
        <dbReference type="EMBL" id="QPM67063.1"/>
    </source>
</evidence>
<name>A0A7T1AJH5_ATRLM</name>
<dbReference type="EMBL" id="CP065383">
    <property type="protein sequence ID" value="QPM67063.1"/>
    <property type="molecule type" value="Genomic_DNA"/>
</dbReference>
<evidence type="ECO:0000256" key="7">
    <source>
        <dbReference type="PIRSR" id="PIRSR602481-1"/>
    </source>
</evidence>
<feature type="binding site" evidence="7">
    <location>
        <position position="103"/>
    </location>
    <ligand>
        <name>Zn(2+)</name>
        <dbReference type="ChEBI" id="CHEBI:29105"/>
    </ligand>
</feature>
<keyword evidence="3 7" id="KW-0862">Zinc</keyword>
<evidence type="ECO:0000256" key="3">
    <source>
        <dbReference type="ARBA" id="ARBA00022833"/>
    </source>
</evidence>
<evidence type="ECO:0000256" key="2">
    <source>
        <dbReference type="ARBA" id="ARBA00022491"/>
    </source>
</evidence>
<sequence length="154" mass="18094">MRKCWWRGKFEGAGLRLTSPRLAIIDILSKTTKHPSAEDIYLTLRQKYNNDNIGLTTVYRTLEILVNMGIVYKFDFGDGRTRYELSEGPDGFHHHHHLVCTECGRIIDYTDFIDEEKELLDRTEKGLAEKYHFQIHKHLIQFYGLCENCQLNKS</sequence>
<keyword evidence="10" id="KW-1185">Reference proteome</keyword>
<keyword evidence="7" id="KW-0479">Metal-binding</keyword>
<dbReference type="Pfam" id="PF01475">
    <property type="entry name" value="FUR"/>
    <property type="match status" value="1"/>
</dbReference>
<dbReference type="InterPro" id="IPR043135">
    <property type="entry name" value="Fur_C"/>
</dbReference>
<dbReference type="PANTHER" id="PTHR33202:SF7">
    <property type="entry name" value="FERRIC UPTAKE REGULATION PROTEIN"/>
    <property type="match status" value="1"/>
</dbReference>
<comment type="similarity">
    <text evidence="1">Belongs to the Fur family.</text>
</comment>
<organism evidence="9 10">
    <name type="scientific">Atribacter laminatus</name>
    <dbReference type="NCBI Taxonomy" id="2847778"/>
    <lineage>
        <taxon>Bacteria</taxon>
        <taxon>Pseudomonadati</taxon>
        <taxon>Atribacterota</taxon>
        <taxon>Atribacteria</taxon>
        <taxon>Atribacterales</taxon>
        <taxon>Atribacteraceae</taxon>
        <taxon>Atribacter</taxon>
    </lineage>
</organism>
<keyword evidence="6" id="KW-0804">Transcription</keyword>
<protein>
    <submittedName>
        <fullName evidence="9">Ferric uptake regulation protein</fullName>
    </submittedName>
</protein>
<dbReference type="GO" id="GO:0045892">
    <property type="term" value="P:negative regulation of DNA-templated transcription"/>
    <property type="evidence" value="ECO:0007669"/>
    <property type="project" value="TreeGrafter"/>
</dbReference>
<feature type="binding site" evidence="8">
    <location>
        <position position="138"/>
    </location>
    <ligand>
        <name>Fe cation</name>
        <dbReference type="ChEBI" id="CHEBI:24875"/>
    </ligand>
</feature>
<dbReference type="KEGG" id="alam:RT761_00251"/>
<dbReference type="GO" id="GO:0003700">
    <property type="term" value="F:DNA-binding transcription factor activity"/>
    <property type="evidence" value="ECO:0007669"/>
    <property type="project" value="InterPro"/>
</dbReference>
<evidence type="ECO:0000313" key="10">
    <source>
        <dbReference type="Proteomes" id="UP000594463"/>
    </source>
</evidence>
<accession>A0A7T1AJH5</accession>
<feature type="binding site" evidence="7">
    <location>
        <position position="149"/>
    </location>
    <ligand>
        <name>Zn(2+)</name>
        <dbReference type="ChEBI" id="CHEBI:29105"/>
    </ligand>
</feature>
<comment type="cofactor">
    <cofactor evidence="7">
        <name>Zn(2+)</name>
        <dbReference type="ChEBI" id="CHEBI:29105"/>
    </cofactor>
    <text evidence="7">Binds 1 zinc ion per subunit.</text>
</comment>
<dbReference type="GO" id="GO:1900376">
    <property type="term" value="P:regulation of secondary metabolite biosynthetic process"/>
    <property type="evidence" value="ECO:0007669"/>
    <property type="project" value="TreeGrafter"/>
</dbReference>
<feature type="binding site" evidence="7">
    <location>
        <position position="146"/>
    </location>
    <ligand>
        <name>Zn(2+)</name>
        <dbReference type="ChEBI" id="CHEBI:29105"/>
    </ligand>
</feature>
<dbReference type="AlphaFoldDB" id="A0A7T1AJH5"/>
<keyword evidence="5" id="KW-0238">DNA-binding</keyword>
<evidence type="ECO:0000256" key="5">
    <source>
        <dbReference type="ARBA" id="ARBA00023125"/>
    </source>
</evidence>
<dbReference type="Gene3D" id="3.30.1490.190">
    <property type="match status" value="1"/>
</dbReference>
<dbReference type="SUPFAM" id="SSF46785">
    <property type="entry name" value="Winged helix' DNA-binding domain"/>
    <property type="match status" value="1"/>
</dbReference>
<dbReference type="InterPro" id="IPR036388">
    <property type="entry name" value="WH-like_DNA-bd_sf"/>
</dbReference>
<dbReference type="Proteomes" id="UP000594463">
    <property type="component" value="Chromosome"/>
</dbReference>
<keyword evidence="2" id="KW-0678">Repressor</keyword>
<dbReference type="GO" id="GO:0000976">
    <property type="term" value="F:transcription cis-regulatory region binding"/>
    <property type="evidence" value="ECO:0007669"/>
    <property type="project" value="TreeGrafter"/>
</dbReference>
<evidence type="ECO:0000256" key="6">
    <source>
        <dbReference type="ARBA" id="ARBA00023163"/>
    </source>
</evidence>
<dbReference type="InterPro" id="IPR036390">
    <property type="entry name" value="WH_DNA-bd_sf"/>
</dbReference>
<proteinExistence type="inferred from homology"/>
<evidence type="ECO:0000256" key="4">
    <source>
        <dbReference type="ARBA" id="ARBA00023015"/>
    </source>
</evidence>
<dbReference type="PANTHER" id="PTHR33202">
    <property type="entry name" value="ZINC UPTAKE REGULATION PROTEIN"/>
    <property type="match status" value="1"/>
</dbReference>
<keyword evidence="8" id="KW-0408">Iron</keyword>
<dbReference type="CDD" id="cd07153">
    <property type="entry name" value="Fur_like"/>
    <property type="match status" value="1"/>
</dbReference>
<dbReference type="RefSeq" id="WP_218112288.1">
    <property type="nucleotide sequence ID" value="NZ_CP065383.1"/>
</dbReference>
<reference evidence="9 10" key="1">
    <citation type="journal article" date="2021" name="Nat. Commun.">
        <title>Isolation of a member of the candidate phylum Atribacteria reveals a unique cell membrane structure.</title>
        <authorList>
            <person name="Taiki K."/>
            <person name="Nobu M.K."/>
            <person name="Kusada H."/>
            <person name="Meng X.-Y."/>
            <person name="Hosoki N."/>
            <person name="Uematsu K."/>
            <person name="Yoshioka H."/>
            <person name="Kamagata Y."/>
            <person name="Tamaki H."/>
        </authorList>
    </citation>
    <scope>NUCLEOTIDE SEQUENCE [LARGE SCALE GENOMIC DNA]</scope>
    <source>
        <strain evidence="9 10">RT761</strain>
    </source>
</reference>
<comment type="cofactor">
    <cofactor evidence="8">
        <name>Mn(2+)</name>
        <dbReference type="ChEBI" id="CHEBI:29035"/>
    </cofactor>
    <cofactor evidence="8">
        <name>Fe(2+)</name>
        <dbReference type="ChEBI" id="CHEBI:29033"/>
    </cofactor>
    <text evidence="8">Binds 1 Mn(2+) or Fe(2+) ion per subunit.</text>
</comment>
<keyword evidence="4" id="KW-0805">Transcription regulation</keyword>
<feature type="binding site" evidence="7">
    <location>
        <position position="100"/>
    </location>
    <ligand>
        <name>Zn(2+)</name>
        <dbReference type="ChEBI" id="CHEBI:29105"/>
    </ligand>
</feature>
<dbReference type="Gene3D" id="1.10.10.10">
    <property type="entry name" value="Winged helix-like DNA-binding domain superfamily/Winged helix DNA-binding domain"/>
    <property type="match status" value="1"/>
</dbReference>
<feature type="binding site" evidence="8">
    <location>
        <position position="94"/>
    </location>
    <ligand>
        <name>Fe cation</name>
        <dbReference type="ChEBI" id="CHEBI:24875"/>
    </ligand>
</feature>
<evidence type="ECO:0000256" key="1">
    <source>
        <dbReference type="ARBA" id="ARBA00007957"/>
    </source>
</evidence>
<gene>
    <name evidence="9" type="primary">fur_1</name>
    <name evidence="9" type="ORF">RT761_00251</name>
</gene>
<dbReference type="InterPro" id="IPR002481">
    <property type="entry name" value="FUR"/>
</dbReference>
<evidence type="ECO:0000256" key="8">
    <source>
        <dbReference type="PIRSR" id="PIRSR602481-2"/>
    </source>
</evidence>
<dbReference type="GO" id="GO:0008270">
    <property type="term" value="F:zinc ion binding"/>
    <property type="evidence" value="ECO:0007669"/>
    <property type="project" value="TreeGrafter"/>
</dbReference>